<comment type="miscellaneous">
    <text evidence="8">The a and c carboxylates of cobyrinate are activated for nucleophilic attack via formation of a phosphorylated intermediate by ATP. CbiA catalyzes first the amidation of the c-carboxylate, and then that of the a-carboxylate.</text>
</comment>
<gene>
    <name evidence="8" type="primary">cbiA</name>
    <name evidence="11" type="ordered locus">Sfum_1740</name>
</gene>
<dbReference type="GO" id="GO:0005524">
    <property type="term" value="F:ATP binding"/>
    <property type="evidence" value="ECO:0007669"/>
    <property type="project" value="UniProtKB-UniRule"/>
</dbReference>
<feature type="domain" description="CobB/CobQ-like glutamine amidotransferase" evidence="10">
    <location>
        <begin position="254"/>
        <end position="448"/>
    </location>
</feature>
<dbReference type="NCBIfam" id="NF002204">
    <property type="entry name" value="PRK01077.1"/>
    <property type="match status" value="1"/>
</dbReference>
<dbReference type="KEGG" id="sfu:Sfum_1740"/>
<dbReference type="EC" id="6.3.5.11" evidence="8"/>
<dbReference type="CDD" id="cd03130">
    <property type="entry name" value="GATase1_CobB"/>
    <property type="match status" value="1"/>
</dbReference>
<dbReference type="NCBIfam" id="TIGR00379">
    <property type="entry name" value="cobB"/>
    <property type="match status" value="1"/>
</dbReference>
<dbReference type="PANTHER" id="PTHR43873:SF1">
    <property type="entry name" value="COBYRINATE A,C-DIAMIDE SYNTHASE"/>
    <property type="match status" value="1"/>
</dbReference>
<dbReference type="Pfam" id="PF01656">
    <property type="entry name" value="CbiA"/>
    <property type="match status" value="1"/>
</dbReference>
<dbReference type="HOGENOM" id="CLU_022752_2_0_7"/>
<dbReference type="PROSITE" id="PS51274">
    <property type="entry name" value="GATASE_COBBQ"/>
    <property type="match status" value="1"/>
</dbReference>
<evidence type="ECO:0000256" key="8">
    <source>
        <dbReference type="HAMAP-Rule" id="MF_00027"/>
    </source>
</evidence>
<keyword evidence="6 8" id="KW-0460">Magnesium</keyword>
<dbReference type="InterPro" id="IPR004484">
    <property type="entry name" value="CbiA/CobB_synth"/>
</dbReference>
<keyword evidence="2 8" id="KW-0169">Cobalamin biosynthesis</keyword>
<dbReference type="InterPro" id="IPR029062">
    <property type="entry name" value="Class_I_gatase-like"/>
</dbReference>
<keyword evidence="5 8" id="KW-0067">ATP-binding</keyword>
<comment type="function">
    <text evidence="8">Catalyzes the ATP-dependent amidation of the two carboxylate groups at positions a and c of cobyrinate, using either L-glutamine or ammonia as the nitrogen source.</text>
</comment>
<evidence type="ECO:0000313" key="11">
    <source>
        <dbReference type="EMBL" id="ABK17427.1"/>
    </source>
</evidence>
<evidence type="ECO:0000256" key="5">
    <source>
        <dbReference type="ARBA" id="ARBA00022840"/>
    </source>
</evidence>
<sequence length="468" mass="51424">MNRKQAFMIAGTQSGCGKTTVAVGVMAAMKSRGFQVQPFKVGPDFIDPGFHTRICGTESRNLDGWMLSRSYNRALFGRLLGEADVAVVEGVMGLYDGYDGLTEAGSSAEMAKWLDIPVVLVVDARSMARSAAALIKGFRDFDPMLSLAGVIFNRIGGEGHLEYLKEAMSTGIPDVPVLGGIPREEIIRIPERHLGLVTVDETPLDRTWRDTLVDLVERNVDLDLVLSRSTCREGFPERFGPEKRRSDPVRPVLIAVPRDAAFCFYYPDNLELLRRAGAELHLFSPVAGETFPKGVGGVYLGGGYPELFAERISECRIFLESLRSGAKSGMPIHAECGGLMTLGRFIDTVDGKRFPMAGLLPFGTRMLSRRKALGYTEVVLREPCLLGEPGTAVRGHEFHYSEITDDGDSSGLRFAYELRARKHQAARSEGYMTGSVLASYVHLHWGSEPSVPEAFVRRCGEYLGRTCV</sequence>
<dbReference type="PANTHER" id="PTHR43873">
    <property type="entry name" value="COBYRINATE A,C-DIAMIDE SYNTHASE"/>
    <property type="match status" value="1"/>
</dbReference>
<dbReference type="SUPFAM" id="SSF52540">
    <property type="entry name" value="P-loop containing nucleoside triphosphate hydrolases"/>
    <property type="match status" value="1"/>
</dbReference>
<organism evidence="11 12">
    <name type="scientific">Syntrophobacter fumaroxidans (strain DSM 10017 / MPOB)</name>
    <dbReference type="NCBI Taxonomy" id="335543"/>
    <lineage>
        <taxon>Bacteria</taxon>
        <taxon>Pseudomonadati</taxon>
        <taxon>Thermodesulfobacteriota</taxon>
        <taxon>Syntrophobacteria</taxon>
        <taxon>Syntrophobacterales</taxon>
        <taxon>Syntrophobacteraceae</taxon>
        <taxon>Syntrophobacter</taxon>
    </lineage>
</organism>
<keyword evidence="4 8" id="KW-0547">Nucleotide-binding</keyword>
<dbReference type="CDD" id="cd05388">
    <property type="entry name" value="CobB_N"/>
    <property type="match status" value="1"/>
</dbReference>
<evidence type="ECO:0000256" key="6">
    <source>
        <dbReference type="ARBA" id="ARBA00022842"/>
    </source>
</evidence>
<dbReference type="GO" id="GO:0042242">
    <property type="term" value="F:cobyrinic acid a,c-diamide synthase activity"/>
    <property type="evidence" value="ECO:0007669"/>
    <property type="project" value="UniProtKB-UniRule"/>
</dbReference>
<evidence type="ECO:0000259" key="9">
    <source>
        <dbReference type="Pfam" id="PF01656"/>
    </source>
</evidence>
<dbReference type="Proteomes" id="UP000001784">
    <property type="component" value="Chromosome"/>
</dbReference>
<keyword evidence="12" id="KW-1185">Reference proteome</keyword>
<evidence type="ECO:0000256" key="1">
    <source>
        <dbReference type="ARBA" id="ARBA00001946"/>
    </source>
</evidence>
<dbReference type="eggNOG" id="COG1797">
    <property type="taxonomic scope" value="Bacteria"/>
</dbReference>
<dbReference type="GO" id="GO:0009236">
    <property type="term" value="P:cobalamin biosynthetic process"/>
    <property type="evidence" value="ECO:0007669"/>
    <property type="project" value="UniProtKB-UniRule"/>
</dbReference>
<dbReference type="UniPathway" id="UPA00148">
    <property type="reaction ID" value="UER00231"/>
</dbReference>
<dbReference type="EMBL" id="CP000478">
    <property type="protein sequence ID" value="ABK17427.1"/>
    <property type="molecule type" value="Genomic_DNA"/>
</dbReference>
<name>A0LJ25_SYNFM</name>
<evidence type="ECO:0000256" key="4">
    <source>
        <dbReference type="ARBA" id="ARBA00022741"/>
    </source>
</evidence>
<dbReference type="InParanoid" id="A0LJ25"/>
<dbReference type="Gene3D" id="3.40.50.300">
    <property type="entry name" value="P-loop containing nucleotide triphosphate hydrolases"/>
    <property type="match status" value="2"/>
</dbReference>
<comment type="pathway">
    <text evidence="8">Cofactor biosynthesis; adenosylcobalamin biosynthesis; cob(II)yrinate a,c-diamide from sirohydrochlorin (anaerobic route): step 10/10.</text>
</comment>
<comment type="catalytic activity">
    <reaction evidence="8">
        <text>cob(II)yrinate + 2 L-glutamine + 2 ATP + 2 H2O = cob(II)yrinate a,c diamide + 2 L-glutamate + 2 ADP + 2 phosphate + 2 H(+)</text>
        <dbReference type="Rhea" id="RHEA:26289"/>
        <dbReference type="ChEBI" id="CHEBI:15377"/>
        <dbReference type="ChEBI" id="CHEBI:15378"/>
        <dbReference type="ChEBI" id="CHEBI:29985"/>
        <dbReference type="ChEBI" id="CHEBI:30616"/>
        <dbReference type="ChEBI" id="CHEBI:43474"/>
        <dbReference type="ChEBI" id="CHEBI:58359"/>
        <dbReference type="ChEBI" id="CHEBI:58537"/>
        <dbReference type="ChEBI" id="CHEBI:58894"/>
        <dbReference type="ChEBI" id="CHEBI:456216"/>
        <dbReference type="EC" id="6.3.5.11"/>
    </reaction>
</comment>
<evidence type="ECO:0000256" key="2">
    <source>
        <dbReference type="ARBA" id="ARBA00022573"/>
    </source>
</evidence>
<evidence type="ECO:0000313" key="12">
    <source>
        <dbReference type="Proteomes" id="UP000001784"/>
    </source>
</evidence>
<comment type="domain">
    <text evidence="8">Comprises of two domains. The C-terminal domain contains the binding site for glutamine and catalyzes the hydrolysis of this substrate to glutamate and ammonia. The N-terminal domain is anticipated to bind ATP and cobyrinate and catalyzes the ultimate synthesis of the diamide product. The ammonia produced via the glutaminase domain is probably translocated to the adjacent domain via a molecular tunnel, where it reacts with an activated intermediate.</text>
</comment>
<feature type="active site" description="Nucleophile" evidence="8">
    <location>
        <position position="336"/>
    </location>
</feature>
<evidence type="ECO:0000256" key="3">
    <source>
        <dbReference type="ARBA" id="ARBA00022598"/>
    </source>
</evidence>
<accession>A0LJ25</accession>
<dbReference type="InterPro" id="IPR027417">
    <property type="entry name" value="P-loop_NTPase"/>
</dbReference>
<protein>
    <recommendedName>
        <fullName evidence="8">Cobyrinate a,c-diamide synthase</fullName>
        <ecNumber evidence="8">6.3.5.11</ecNumber>
    </recommendedName>
    <alternativeName>
        <fullName evidence="8">Cobyrinic acid a,c-diamide synthetase</fullName>
    </alternativeName>
</protein>
<keyword evidence="3 8" id="KW-0436">Ligase</keyword>
<feature type="site" description="Increases nucleophilicity of active site Cys" evidence="8">
    <location>
        <position position="442"/>
    </location>
</feature>
<dbReference type="SUPFAM" id="SSF52317">
    <property type="entry name" value="Class I glutamine amidotransferase-like"/>
    <property type="match status" value="1"/>
</dbReference>
<dbReference type="RefSeq" id="WP_011698597.1">
    <property type="nucleotide sequence ID" value="NC_008554.1"/>
</dbReference>
<proteinExistence type="inferred from homology"/>
<keyword evidence="7 8" id="KW-0315">Glutamine amidotransferase</keyword>
<comment type="cofactor">
    <cofactor evidence="1 8">
        <name>Mg(2+)</name>
        <dbReference type="ChEBI" id="CHEBI:18420"/>
    </cofactor>
</comment>
<feature type="domain" description="CobQ/CobB/MinD/ParA nucleotide binding" evidence="9">
    <location>
        <begin position="7"/>
        <end position="194"/>
    </location>
</feature>
<dbReference type="HAMAP" id="MF_00027">
    <property type="entry name" value="CobB_CbiA"/>
    <property type="match status" value="1"/>
</dbReference>
<dbReference type="InterPro" id="IPR011698">
    <property type="entry name" value="GATase_3"/>
</dbReference>
<evidence type="ECO:0000256" key="7">
    <source>
        <dbReference type="ARBA" id="ARBA00022962"/>
    </source>
</evidence>
<dbReference type="Pfam" id="PF07685">
    <property type="entry name" value="GATase_3"/>
    <property type="match status" value="1"/>
</dbReference>
<comment type="similarity">
    <text evidence="8">Belongs to the CobB/CbiA family.</text>
</comment>
<dbReference type="InterPro" id="IPR002586">
    <property type="entry name" value="CobQ/CobB/MinD/ParA_Nub-bd_dom"/>
</dbReference>
<evidence type="ECO:0000259" key="10">
    <source>
        <dbReference type="Pfam" id="PF07685"/>
    </source>
</evidence>
<dbReference type="STRING" id="335543.Sfum_1740"/>
<reference evidence="11 12" key="1">
    <citation type="submission" date="2006-10" db="EMBL/GenBank/DDBJ databases">
        <title>Complete sequence of Syntrophobacter fumaroxidans MPOB.</title>
        <authorList>
            <consortium name="US DOE Joint Genome Institute"/>
            <person name="Copeland A."/>
            <person name="Lucas S."/>
            <person name="Lapidus A."/>
            <person name="Barry K."/>
            <person name="Detter J.C."/>
            <person name="Glavina del Rio T."/>
            <person name="Hammon N."/>
            <person name="Israni S."/>
            <person name="Pitluck S."/>
            <person name="Goltsman E.G."/>
            <person name="Martinez M."/>
            <person name="Schmutz J."/>
            <person name="Larimer F."/>
            <person name="Land M."/>
            <person name="Hauser L."/>
            <person name="Kyrpides N."/>
            <person name="Kim E."/>
            <person name="Boone D.R."/>
            <person name="Brockman F."/>
            <person name="Culley D."/>
            <person name="Ferry J."/>
            <person name="Gunsalus R."/>
            <person name="McInerney M.J."/>
            <person name="Morrison M."/>
            <person name="Plugge C."/>
            <person name="Rohlin L."/>
            <person name="Scholten J."/>
            <person name="Sieber J."/>
            <person name="Stams A.J.M."/>
            <person name="Worm P."/>
            <person name="Henstra A.M."/>
            <person name="Richardson P."/>
        </authorList>
    </citation>
    <scope>NUCLEOTIDE SEQUENCE [LARGE SCALE GENOMIC DNA]</scope>
    <source>
        <strain evidence="12">DSM 10017 / MPOB</strain>
    </source>
</reference>
<dbReference type="AlphaFoldDB" id="A0LJ25"/>